<dbReference type="RefSeq" id="WP_147293304.1">
    <property type="nucleotide sequence ID" value="NZ_QRBE01000006.1"/>
</dbReference>
<reference evidence="2 3" key="1">
    <citation type="submission" date="2018-07" db="EMBL/GenBank/DDBJ databases">
        <title>Dyella monticola sp. nov. and Dyella psychrodurans sp. nov. isolated from monsoon evergreen broad-leaved forest soil of Dinghu Mountain, China.</title>
        <authorList>
            <person name="Gao Z."/>
            <person name="Qiu L."/>
        </authorList>
    </citation>
    <scope>NUCLEOTIDE SEQUENCE [LARGE SCALE GENOMIC DNA]</scope>
    <source>
        <strain evidence="2 3">4G-K06</strain>
    </source>
</reference>
<protein>
    <recommendedName>
        <fullName evidence="1">XAC0095-like domain-containing protein</fullName>
    </recommendedName>
</protein>
<dbReference type="Proteomes" id="UP000254258">
    <property type="component" value="Unassembled WGS sequence"/>
</dbReference>
<evidence type="ECO:0000313" key="3">
    <source>
        <dbReference type="Proteomes" id="UP000254258"/>
    </source>
</evidence>
<name>A0A370WYM7_9GAMM</name>
<feature type="domain" description="XAC0095-like" evidence="1">
    <location>
        <begin position="14"/>
        <end position="77"/>
    </location>
</feature>
<dbReference type="EMBL" id="QRBE01000006">
    <property type="protein sequence ID" value="RDS81130.1"/>
    <property type="molecule type" value="Genomic_DNA"/>
</dbReference>
<dbReference type="NCBIfam" id="NF047335">
    <property type="entry name" value="T3SS_XAC0095"/>
    <property type="match status" value="1"/>
</dbReference>
<comment type="caution">
    <text evidence="2">The sequence shown here is derived from an EMBL/GenBank/DDBJ whole genome shotgun (WGS) entry which is preliminary data.</text>
</comment>
<keyword evidence="3" id="KW-1185">Reference proteome</keyword>
<sequence>MEDIPDTRRGPQLYLLSEESYLDLKETQLMLNLMAHIARGDAGGADGTTTVTISRAELHRVFIQISEQIGEALDQVGNENWFGDRHRAWQ</sequence>
<dbReference type="AlphaFoldDB" id="A0A370WYM7"/>
<evidence type="ECO:0000313" key="2">
    <source>
        <dbReference type="EMBL" id="RDS81130.1"/>
    </source>
</evidence>
<dbReference type="InterPro" id="IPR058099">
    <property type="entry name" value="T3SS_XAC0095_dom"/>
</dbReference>
<dbReference type="Pfam" id="PF26642">
    <property type="entry name" value="XAC0095_dom"/>
    <property type="match status" value="1"/>
</dbReference>
<organism evidence="2 3">
    <name type="scientific">Dyella monticola</name>
    <dbReference type="NCBI Taxonomy" id="1927958"/>
    <lineage>
        <taxon>Bacteria</taxon>
        <taxon>Pseudomonadati</taxon>
        <taxon>Pseudomonadota</taxon>
        <taxon>Gammaproteobacteria</taxon>
        <taxon>Lysobacterales</taxon>
        <taxon>Rhodanobacteraceae</taxon>
        <taxon>Dyella</taxon>
    </lineage>
</organism>
<proteinExistence type="predicted"/>
<accession>A0A370WYM7</accession>
<evidence type="ECO:0000259" key="1">
    <source>
        <dbReference type="Pfam" id="PF26642"/>
    </source>
</evidence>
<gene>
    <name evidence="2" type="ORF">DWU98_11320</name>
</gene>